<keyword evidence="4" id="KW-1185">Reference proteome</keyword>
<comment type="caution">
    <text evidence="3">The sequence shown here is derived from an EMBL/GenBank/DDBJ whole genome shotgun (WGS) entry which is preliminary data.</text>
</comment>
<sequence>MKKSIATLGLFTLLMVLTSVESNAKITPLSNNNGQIEILNLNTMKLDITGNASVGGNKKNDTPPPTEPTLLDKISDWWDSL</sequence>
<dbReference type="Proteomes" id="UP000317519">
    <property type="component" value="Unassembled WGS sequence"/>
</dbReference>
<reference evidence="3 4" key="1">
    <citation type="journal article" date="2015" name="Stand. Genomic Sci.">
        <title>Genomic Encyclopedia of Bacterial and Archaeal Type Strains, Phase III: the genomes of soil and plant-associated and newly described type strains.</title>
        <authorList>
            <person name="Whitman W.B."/>
            <person name="Woyke T."/>
            <person name="Klenk H.P."/>
            <person name="Zhou Y."/>
            <person name="Lilburn T.G."/>
            <person name="Beck B.J."/>
            <person name="De Vos P."/>
            <person name="Vandamme P."/>
            <person name="Eisen J.A."/>
            <person name="Garrity G."/>
            <person name="Hugenholtz P."/>
            <person name="Kyrpides N.C."/>
        </authorList>
    </citation>
    <scope>NUCLEOTIDE SEQUENCE [LARGE SCALE GENOMIC DNA]</scope>
    <source>
        <strain evidence="3 4">CGMCC 1.6847</strain>
    </source>
</reference>
<accession>A0ABY3FLZ5</accession>
<name>A0ABY3FLZ5_9FLAO</name>
<evidence type="ECO:0000256" key="1">
    <source>
        <dbReference type="SAM" id="MobiDB-lite"/>
    </source>
</evidence>
<evidence type="ECO:0000256" key="2">
    <source>
        <dbReference type="SAM" id="SignalP"/>
    </source>
</evidence>
<feature type="chain" id="PRO_5046721282" description="Secreted protein" evidence="2">
    <location>
        <begin position="25"/>
        <end position="81"/>
    </location>
</feature>
<feature type="region of interest" description="Disordered" evidence="1">
    <location>
        <begin position="52"/>
        <end position="81"/>
    </location>
</feature>
<evidence type="ECO:0008006" key="5">
    <source>
        <dbReference type="Google" id="ProtNLM"/>
    </source>
</evidence>
<protein>
    <recommendedName>
        <fullName evidence="5">Secreted protein</fullName>
    </recommendedName>
</protein>
<feature type="signal peptide" evidence="2">
    <location>
        <begin position="1"/>
        <end position="24"/>
    </location>
</feature>
<proteinExistence type="predicted"/>
<dbReference type="RefSeq" id="WP_144890405.1">
    <property type="nucleotide sequence ID" value="NZ_VLKO01000003.1"/>
</dbReference>
<organism evidence="3 4">
    <name type="scientific">Flavobacterium tiangeerense</name>
    <dbReference type="NCBI Taxonomy" id="459471"/>
    <lineage>
        <taxon>Bacteria</taxon>
        <taxon>Pseudomonadati</taxon>
        <taxon>Bacteroidota</taxon>
        <taxon>Flavobacteriia</taxon>
        <taxon>Flavobacteriales</taxon>
        <taxon>Flavobacteriaceae</taxon>
        <taxon>Flavobacterium</taxon>
    </lineage>
</organism>
<dbReference type="EMBL" id="VLKO01000003">
    <property type="protein sequence ID" value="TWI01392.1"/>
    <property type="molecule type" value="Genomic_DNA"/>
</dbReference>
<evidence type="ECO:0000313" key="3">
    <source>
        <dbReference type="EMBL" id="TWI01392.1"/>
    </source>
</evidence>
<evidence type="ECO:0000313" key="4">
    <source>
        <dbReference type="Proteomes" id="UP000317519"/>
    </source>
</evidence>
<gene>
    <name evidence="3" type="ORF">IQ05_00973</name>
</gene>
<keyword evidence="2" id="KW-0732">Signal</keyword>